<keyword evidence="2" id="KW-0732">Signal</keyword>
<keyword evidence="3" id="KW-1185">Reference proteome</keyword>
<name>A0A7E4VIR8_PANRE</name>
<feature type="transmembrane region" description="Helical" evidence="1">
    <location>
        <begin position="100"/>
        <end position="120"/>
    </location>
</feature>
<evidence type="ECO:0000313" key="3">
    <source>
        <dbReference type="Proteomes" id="UP000492821"/>
    </source>
</evidence>
<keyword evidence="1" id="KW-0812">Transmembrane</keyword>
<dbReference type="WBParaSite" id="Pan_g20689.t1">
    <property type="protein sequence ID" value="Pan_g20689.t1"/>
    <property type="gene ID" value="Pan_g20689"/>
</dbReference>
<evidence type="ECO:0000256" key="1">
    <source>
        <dbReference type="SAM" id="Phobius"/>
    </source>
</evidence>
<accession>A0A7E4VIR8</accession>
<organism evidence="3 4">
    <name type="scientific">Panagrellus redivivus</name>
    <name type="common">Microworm</name>
    <dbReference type="NCBI Taxonomy" id="6233"/>
    <lineage>
        <taxon>Eukaryota</taxon>
        <taxon>Metazoa</taxon>
        <taxon>Ecdysozoa</taxon>
        <taxon>Nematoda</taxon>
        <taxon>Chromadorea</taxon>
        <taxon>Rhabditida</taxon>
        <taxon>Tylenchina</taxon>
        <taxon>Panagrolaimomorpha</taxon>
        <taxon>Panagrolaimoidea</taxon>
        <taxon>Panagrolaimidae</taxon>
        <taxon>Panagrellus</taxon>
    </lineage>
</organism>
<protein>
    <submittedName>
        <fullName evidence="4">Uncharacterized protein</fullName>
    </submittedName>
</protein>
<keyword evidence="1" id="KW-0472">Membrane</keyword>
<proteinExistence type="predicted"/>
<dbReference type="AlphaFoldDB" id="A0A7E4VIR8"/>
<reference evidence="3" key="1">
    <citation type="journal article" date="2013" name="Genetics">
        <title>The draft genome and transcriptome of Panagrellus redivivus are shaped by the harsh demands of a free-living lifestyle.</title>
        <authorList>
            <person name="Srinivasan J."/>
            <person name="Dillman A.R."/>
            <person name="Macchietto M.G."/>
            <person name="Heikkinen L."/>
            <person name="Lakso M."/>
            <person name="Fracchia K.M."/>
            <person name="Antoshechkin I."/>
            <person name="Mortazavi A."/>
            <person name="Wong G."/>
            <person name="Sternberg P.W."/>
        </authorList>
    </citation>
    <scope>NUCLEOTIDE SEQUENCE [LARGE SCALE GENOMIC DNA]</scope>
    <source>
        <strain evidence="3">MT8872</strain>
    </source>
</reference>
<keyword evidence="1" id="KW-1133">Transmembrane helix</keyword>
<sequence length="218" mass="23024">MSALLTASALCLRLILLGFASETAFQSPCCLRYYLSDVIYSRERLPEGGAAFHVSCVCNDTGCIYPDASTSHLLRTGELFDGWKDASRPATDTIMMGQPAAVYACGCVLICTLYISFWSLTTTTSMMMGPISSTCFAGLASSPGEAAPRSQPPTLLARLAGWLAAAAGGGGARLCETVFDGQTDGATRPIWGHNEEVDRRLGGRLISSRLAGWSAGGY</sequence>
<dbReference type="Proteomes" id="UP000492821">
    <property type="component" value="Unassembled WGS sequence"/>
</dbReference>
<reference evidence="4" key="2">
    <citation type="submission" date="2020-10" db="UniProtKB">
        <authorList>
            <consortium name="WormBaseParasite"/>
        </authorList>
    </citation>
    <scope>IDENTIFICATION</scope>
</reference>
<evidence type="ECO:0000256" key="2">
    <source>
        <dbReference type="SAM" id="SignalP"/>
    </source>
</evidence>
<feature type="signal peptide" evidence="2">
    <location>
        <begin position="1"/>
        <end position="20"/>
    </location>
</feature>
<evidence type="ECO:0000313" key="4">
    <source>
        <dbReference type="WBParaSite" id="Pan_g20689.t1"/>
    </source>
</evidence>
<feature type="chain" id="PRO_5028902668" evidence="2">
    <location>
        <begin position="21"/>
        <end position="218"/>
    </location>
</feature>